<accession>A0A1G1VU65</accession>
<dbReference type="Gene3D" id="3.40.50.2000">
    <property type="entry name" value="Glycogen Phosphorylase B"/>
    <property type="match status" value="2"/>
</dbReference>
<dbReference type="CDD" id="cd03801">
    <property type="entry name" value="GT4_PimA-like"/>
    <property type="match status" value="1"/>
</dbReference>
<dbReference type="AlphaFoldDB" id="A0A1G1VU65"/>
<reference evidence="1 2" key="1">
    <citation type="journal article" date="2016" name="Nat. Commun.">
        <title>Thousands of microbial genomes shed light on interconnected biogeochemical processes in an aquifer system.</title>
        <authorList>
            <person name="Anantharaman K."/>
            <person name="Brown C.T."/>
            <person name="Hug L.A."/>
            <person name="Sharon I."/>
            <person name="Castelle C.J."/>
            <person name="Probst A.J."/>
            <person name="Thomas B.C."/>
            <person name="Singh A."/>
            <person name="Wilkins M.J."/>
            <person name="Karaoz U."/>
            <person name="Brodie E.L."/>
            <person name="Williams K.H."/>
            <person name="Hubbard S.S."/>
            <person name="Banfield J.F."/>
        </authorList>
    </citation>
    <scope>NUCLEOTIDE SEQUENCE [LARGE SCALE GENOMIC DNA]</scope>
</reference>
<comment type="caution">
    <text evidence="1">The sequence shown here is derived from an EMBL/GenBank/DDBJ whole genome shotgun (WGS) entry which is preliminary data.</text>
</comment>
<dbReference type="EMBL" id="MHCJ01000003">
    <property type="protein sequence ID" value="OGY18900.1"/>
    <property type="molecule type" value="Genomic_DNA"/>
</dbReference>
<evidence type="ECO:0008006" key="3">
    <source>
        <dbReference type="Google" id="ProtNLM"/>
    </source>
</evidence>
<evidence type="ECO:0000313" key="1">
    <source>
        <dbReference type="EMBL" id="OGY18900.1"/>
    </source>
</evidence>
<gene>
    <name evidence="1" type="ORF">A2786_05420</name>
</gene>
<protein>
    <recommendedName>
        <fullName evidence="3">Glycosyltransferase subfamily 4-like N-terminal domain-containing protein</fullName>
    </recommendedName>
</protein>
<dbReference type="PANTHER" id="PTHR12526:SF600">
    <property type="entry name" value="GLYCOSYL TRANSFERASE GROUP 1"/>
    <property type="match status" value="1"/>
</dbReference>
<dbReference type="SUPFAM" id="SSF53756">
    <property type="entry name" value="UDP-Glycosyltransferase/glycogen phosphorylase"/>
    <property type="match status" value="1"/>
</dbReference>
<dbReference type="GO" id="GO:0016757">
    <property type="term" value="F:glycosyltransferase activity"/>
    <property type="evidence" value="ECO:0007669"/>
    <property type="project" value="TreeGrafter"/>
</dbReference>
<sequence>MRIGYITSQLPYPPASGGTVKTLATLSVLVRGGHEVHLFCFGPVESGLPIKKIIKMGVRSVFCQSRELVLEKAMLRHGSFFWRSLLNDTPYTLEKFKHPTLRRKVDEFCRNKRPDVMWVDHFNLIPYLPSSFSGISVLEEHNIQSLLFSRLADREGNPLLRFIYRLESAKWERFERKHLPRFSMVGAISEADREYLRRRFGLLRVRLLGTAIAATKTQLRPKKQLLFIGRLTWKPNWQGLDWFLRFVWPKLRRRFPDYRLIVVGDYVKRLRRIPGVEYVGNVSDIEPYVLASTALICPIFAGSGIRIKILQAMAAGVPVVSTTLGAEGIPVEEGRSILLADTPKEFENALERLLTRKDLRDRLVRGGRKVISEHYSLSIFQKRIHEFLT</sequence>
<dbReference type="PANTHER" id="PTHR12526">
    <property type="entry name" value="GLYCOSYLTRANSFERASE"/>
    <property type="match status" value="1"/>
</dbReference>
<dbReference type="Pfam" id="PF13692">
    <property type="entry name" value="Glyco_trans_1_4"/>
    <property type="match status" value="1"/>
</dbReference>
<evidence type="ECO:0000313" key="2">
    <source>
        <dbReference type="Proteomes" id="UP000179233"/>
    </source>
</evidence>
<proteinExistence type="predicted"/>
<dbReference type="Proteomes" id="UP000179233">
    <property type="component" value="Unassembled WGS sequence"/>
</dbReference>
<organism evidence="1 2">
    <name type="scientific">Candidatus Chisholmbacteria bacterium RIFCSPHIGHO2_01_FULL_52_32</name>
    <dbReference type="NCBI Taxonomy" id="1797591"/>
    <lineage>
        <taxon>Bacteria</taxon>
        <taxon>Candidatus Chisholmiibacteriota</taxon>
    </lineage>
</organism>
<name>A0A1G1VU65_9BACT</name>